<dbReference type="InterPro" id="IPR011990">
    <property type="entry name" value="TPR-like_helical_dom_sf"/>
</dbReference>
<dbReference type="RefSeq" id="WP_194452259.1">
    <property type="nucleotide sequence ID" value="NZ_CP063849.1"/>
</dbReference>
<organism evidence="1 2">
    <name type="scientific">Paludibaculum fermentans</name>
    <dbReference type="NCBI Taxonomy" id="1473598"/>
    <lineage>
        <taxon>Bacteria</taxon>
        <taxon>Pseudomonadati</taxon>
        <taxon>Acidobacteriota</taxon>
        <taxon>Terriglobia</taxon>
        <taxon>Bryobacterales</taxon>
        <taxon>Bryobacteraceae</taxon>
        <taxon>Paludibaculum</taxon>
    </lineage>
</organism>
<dbReference type="Pfam" id="PF14559">
    <property type="entry name" value="TPR_19"/>
    <property type="match status" value="1"/>
</dbReference>
<dbReference type="Pfam" id="PF13432">
    <property type="entry name" value="TPR_16"/>
    <property type="match status" value="1"/>
</dbReference>
<keyword evidence="2" id="KW-1185">Reference proteome</keyword>
<dbReference type="AlphaFoldDB" id="A0A7S7NWQ7"/>
<dbReference type="SUPFAM" id="SSF48452">
    <property type="entry name" value="TPR-like"/>
    <property type="match status" value="1"/>
</dbReference>
<evidence type="ECO:0000313" key="1">
    <source>
        <dbReference type="EMBL" id="QOY90599.1"/>
    </source>
</evidence>
<accession>A0A7S7NWQ7</accession>
<dbReference type="PANTHER" id="PTHR12558:SF13">
    <property type="entry name" value="CELL DIVISION CYCLE PROTEIN 27 HOMOLOG"/>
    <property type="match status" value="1"/>
</dbReference>
<dbReference type="Gene3D" id="1.25.40.10">
    <property type="entry name" value="Tetratricopeptide repeat domain"/>
    <property type="match status" value="2"/>
</dbReference>
<dbReference type="EMBL" id="CP063849">
    <property type="protein sequence ID" value="QOY90599.1"/>
    <property type="molecule type" value="Genomic_DNA"/>
</dbReference>
<protein>
    <submittedName>
        <fullName evidence="1">Tetratricopeptide repeat protein</fullName>
    </submittedName>
</protein>
<dbReference type="SMART" id="SM00028">
    <property type="entry name" value="TPR"/>
    <property type="match status" value="4"/>
</dbReference>
<dbReference type="InterPro" id="IPR019734">
    <property type="entry name" value="TPR_rpt"/>
</dbReference>
<proteinExistence type="predicted"/>
<evidence type="ECO:0000313" key="2">
    <source>
        <dbReference type="Proteomes" id="UP000593892"/>
    </source>
</evidence>
<gene>
    <name evidence="1" type="ORF">IRI77_11815</name>
</gene>
<dbReference type="KEGG" id="pfer:IRI77_11815"/>
<name>A0A7S7NWQ7_PALFE</name>
<dbReference type="Proteomes" id="UP000593892">
    <property type="component" value="Chromosome"/>
</dbReference>
<reference evidence="1 2" key="1">
    <citation type="submission" date="2020-10" db="EMBL/GenBank/DDBJ databases">
        <title>Complete genome sequence of Paludibaculum fermentans P105T, a facultatively anaerobic acidobacterium capable of dissimilatory Fe(III) reduction.</title>
        <authorList>
            <person name="Dedysh S.N."/>
            <person name="Beletsky A.V."/>
            <person name="Kulichevskaya I.S."/>
            <person name="Mardanov A.V."/>
            <person name="Ravin N.V."/>
        </authorList>
    </citation>
    <scope>NUCLEOTIDE SEQUENCE [LARGE SCALE GENOMIC DNA]</scope>
    <source>
        <strain evidence="1 2">P105</strain>
    </source>
</reference>
<sequence length="334" mass="37049">MESLLELGHYKRARAIIETQLKANANDAQAHAWMAKILINFNDMEGALAAAERAVALNPKVAAFQGQLAEACAMMADKSNPLKGYAYVRRMKKAIETALALDPKNTDTMLVEMMFSWKAPSIAGGDRKQAVRIADRITAISPVWGYLAHARLLQDQGQDAVTENWLRKAVQADPGFYRARASLARFYCCTATNKRLDLAEKAANEAIAVDPSASAGYELLAHVFATQQRWADLENVLARAEKAVPDDLGAYEAAARALMEIGQDFRRAERYLTKYLGQPAEGRQPSHAEARWVLANLYIKEGRKSDAIRELRAALRIQTDYEPAKADLKRILNS</sequence>
<dbReference type="PANTHER" id="PTHR12558">
    <property type="entry name" value="CELL DIVISION CYCLE 16,23,27"/>
    <property type="match status" value="1"/>
</dbReference>